<dbReference type="SUPFAM" id="SSF46785">
    <property type="entry name" value="Winged helix' DNA-binding domain"/>
    <property type="match status" value="1"/>
</dbReference>
<dbReference type="Proteomes" id="UP000067689">
    <property type="component" value="Chromosome"/>
</dbReference>
<dbReference type="PROSITE" id="PS51077">
    <property type="entry name" value="HTH_ICLR"/>
    <property type="match status" value="1"/>
</dbReference>
<dbReference type="Pfam" id="PF09339">
    <property type="entry name" value="HTH_IclR"/>
    <property type="match status" value="1"/>
</dbReference>
<keyword evidence="2" id="KW-0238">DNA-binding</keyword>
<feature type="domain" description="HTH iclR-type" evidence="4">
    <location>
        <begin position="11"/>
        <end position="71"/>
    </location>
</feature>
<dbReference type="Gene3D" id="3.30.450.40">
    <property type="match status" value="1"/>
</dbReference>
<proteinExistence type="predicted"/>
<dbReference type="STRING" id="2041.AERYTH_02740"/>
<dbReference type="PROSITE" id="PS51078">
    <property type="entry name" value="ICLR_ED"/>
    <property type="match status" value="1"/>
</dbReference>
<evidence type="ECO:0000256" key="3">
    <source>
        <dbReference type="ARBA" id="ARBA00023163"/>
    </source>
</evidence>
<evidence type="ECO:0000259" key="5">
    <source>
        <dbReference type="PROSITE" id="PS51078"/>
    </source>
</evidence>
<evidence type="ECO:0000313" key="6">
    <source>
        <dbReference type="EMBL" id="ALX03691.1"/>
    </source>
</evidence>
<dbReference type="InterPro" id="IPR014757">
    <property type="entry name" value="Tscrpt_reg_IclR_C"/>
</dbReference>
<dbReference type="AlphaFoldDB" id="A0A0U4C699"/>
<dbReference type="SUPFAM" id="SSF55781">
    <property type="entry name" value="GAF domain-like"/>
    <property type="match status" value="1"/>
</dbReference>
<dbReference type="PATRIC" id="fig|2041.4.peg.575"/>
<name>A0A0U4C699_9ACTN</name>
<dbReference type="InterPro" id="IPR036388">
    <property type="entry name" value="WH-like_DNA-bd_sf"/>
</dbReference>
<dbReference type="InterPro" id="IPR005471">
    <property type="entry name" value="Tscrpt_reg_IclR_N"/>
</dbReference>
<accession>A0A0U4C699</accession>
<keyword evidence="3" id="KW-0804">Transcription</keyword>
<organism evidence="6 7">
    <name type="scientific">Aeromicrobium erythreum</name>
    <dbReference type="NCBI Taxonomy" id="2041"/>
    <lineage>
        <taxon>Bacteria</taxon>
        <taxon>Bacillati</taxon>
        <taxon>Actinomycetota</taxon>
        <taxon>Actinomycetes</taxon>
        <taxon>Propionibacteriales</taxon>
        <taxon>Nocardioidaceae</taxon>
        <taxon>Aeromicrobium</taxon>
    </lineage>
</organism>
<evidence type="ECO:0000256" key="1">
    <source>
        <dbReference type="ARBA" id="ARBA00023015"/>
    </source>
</evidence>
<keyword evidence="1" id="KW-0805">Transcription regulation</keyword>
<dbReference type="InterPro" id="IPR050707">
    <property type="entry name" value="HTH_MetabolicPath_Reg"/>
</dbReference>
<dbReference type="GO" id="GO:0045892">
    <property type="term" value="P:negative regulation of DNA-templated transcription"/>
    <property type="evidence" value="ECO:0007669"/>
    <property type="project" value="TreeGrafter"/>
</dbReference>
<reference evidence="6 7" key="1">
    <citation type="journal article" date="1991" name="Int. J. Syst. Bacteriol.">
        <title>Description of the erythromycin-producing bacterium Arthrobacter sp. strain NRRL B-3381 as Aeromicrobium erythreum gen. nov., sp. nov.</title>
        <authorList>
            <person name="Miller E.S."/>
            <person name="Woese C.R."/>
            <person name="Brenner S."/>
        </authorList>
    </citation>
    <scope>NUCLEOTIDE SEQUENCE [LARGE SCALE GENOMIC DNA]</scope>
    <source>
        <strain evidence="6 7">AR18</strain>
    </source>
</reference>
<sequence>MVVAESNASTMRSLDRAIDVLEVLEAAPHGLRLSEIARRSGLHVATAQRILGALETRGRVEREDNRYRAGVGLLFGAHAFLTGSPLVLNARPVLQDLAAETGLASSVFVRTGTSRAVIARVEGSNPLRYELPVGERLPLHLGAGKVLAAYLPESLQQRVVDEAVPFVTASGVEIDVEAWREALVTIRARGYVVSEGERVIGARSVAAAVRLGDDVVAALQVAGTTETFPESRIEAWSAAVRNAASALSRRL</sequence>
<dbReference type="KEGG" id="aer:AERYTH_02740"/>
<dbReference type="InterPro" id="IPR036390">
    <property type="entry name" value="WH_DNA-bd_sf"/>
</dbReference>
<dbReference type="GO" id="GO:0003677">
    <property type="term" value="F:DNA binding"/>
    <property type="evidence" value="ECO:0007669"/>
    <property type="project" value="UniProtKB-KW"/>
</dbReference>
<dbReference type="Gene3D" id="1.10.10.10">
    <property type="entry name" value="Winged helix-like DNA-binding domain superfamily/Winged helix DNA-binding domain"/>
    <property type="match status" value="1"/>
</dbReference>
<dbReference type="PANTHER" id="PTHR30136">
    <property type="entry name" value="HELIX-TURN-HELIX TRANSCRIPTIONAL REGULATOR, ICLR FAMILY"/>
    <property type="match status" value="1"/>
</dbReference>
<evidence type="ECO:0000256" key="2">
    <source>
        <dbReference type="ARBA" id="ARBA00023125"/>
    </source>
</evidence>
<dbReference type="Pfam" id="PF01614">
    <property type="entry name" value="IclR_C"/>
    <property type="match status" value="1"/>
</dbReference>
<dbReference type="SMART" id="SM00346">
    <property type="entry name" value="HTH_ICLR"/>
    <property type="match status" value="1"/>
</dbReference>
<dbReference type="InterPro" id="IPR029016">
    <property type="entry name" value="GAF-like_dom_sf"/>
</dbReference>
<keyword evidence="7" id="KW-1185">Reference proteome</keyword>
<evidence type="ECO:0008006" key="8">
    <source>
        <dbReference type="Google" id="ProtNLM"/>
    </source>
</evidence>
<gene>
    <name evidence="6" type="ORF">AERYTH_02740</name>
</gene>
<feature type="domain" description="IclR-ED" evidence="5">
    <location>
        <begin position="72"/>
        <end position="251"/>
    </location>
</feature>
<evidence type="ECO:0000259" key="4">
    <source>
        <dbReference type="PROSITE" id="PS51077"/>
    </source>
</evidence>
<dbReference type="EMBL" id="CP011502">
    <property type="protein sequence ID" value="ALX03691.1"/>
    <property type="molecule type" value="Genomic_DNA"/>
</dbReference>
<protein>
    <recommendedName>
        <fullName evidence="8">IclR family transcriptional regulator</fullName>
    </recommendedName>
</protein>
<dbReference type="PANTHER" id="PTHR30136:SF35">
    <property type="entry name" value="HTH-TYPE TRANSCRIPTIONAL REGULATOR RV1719"/>
    <property type="match status" value="1"/>
</dbReference>
<evidence type="ECO:0000313" key="7">
    <source>
        <dbReference type="Proteomes" id="UP000067689"/>
    </source>
</evidence>
<dbReference type="GO" id="GO:0003700">
    <property type="term" value="F:DNA-binding transcription factor activity"/>
    <property type="evidence" value="ECO:0007669"/>
    <property type="project" value="TreeGrafter"/>
</dbReference>